<feature type="compositionally biased region" description="Gly residues" evidence="1">
    <location>
        <begin position="1"/>
        <end position="13"/>
    </location>
</feature>
<reference evidence="3" key="1">
    <citation type="submission" date="2025-08" db="UniProtKB">
        <authorList>
            <consortium name="Ensembl"/>
        </authorList>
    </citation>
    <scope>IDENTIFICATION</scope>
</reference>
<evidence type="ECO:0000259" key="2">
    <source>
        <dbReference type="Pfam" id="PF02225"/>
    </source>
</evidence>
<dbReference type="Ensembl" id="ENSPMRT00000032558.1">
    <property type="protein sequence ID" value="ENSPMRP00000030701.1"/>
    <property type="gene ID" value="ENSPMRG00000019877.1"/>
</dbReference>
<name>A0A670K1R2_PODMU</name>
<evidence type="ECO:0000313" key="3">
    <source>
        <dbReference type="Ensembl" id="ENSPMRP00000030701.1"/>
    </source>
</evidence>
<feature type="domain" description="PA" evidence="2">
    <location>
        <begin position="59"/>
        <end position="117"/>
    </location>
</feature>
<dbReference type="InterPro" id="IPR046450">
    <property type="entry name" value="PA_dom_sf"/>
</dbReference>
<reference evidence="3" key="2">
    <citation type="submission" date="2025-09" db="UniProtKB">
        <authorList>
            <consortium name="Ensembl"/>
        </authorList>
    </citation>
    <scope>IDENTIFICATION</scope>
</reference>
<sequence length="157" mass="15392">ASLAGRGGGGGVWRGVSLSLPPSRPPCPAPPLESPPSRNGRGMGSGKERGMVAPEGPGAANACSPHTNFSSPPPPTPWVALIQRGGGCTFAEKIAVAAAREASAAVIYNYAGGSGNDVHPMTHPGEENGGSMGVGGGGREGDGQFPGCAPRLGIGSL</sequence>
<dbReference type="Gene3D" id="3.50.30.30">
    <property type="match status" value="1"/>
</dbReference>
<keyword evidence="4" id="KW-1185">Reference proteome</keyword>
<accession>A0A670K1R2</accession>
<organism evidence="3 4">
    <name type="scientific">Podarcis muralis</name>
    <name type="common">Wall lizard</name>
    <name type="synonym">Lacerta muralis</name>
    <dbReference type="NCBI Taxonomy" id="64176"/>
    <lineage>
        <taxon>Eukaryota</taxon>
        <taxon>Metazoa</taxon>
        <taxon>Chordata</taxon>
        <taxon>Craniata</taxon>
        <taxon>Vertebrata</taxon>
        <taxon>Euteleostomi</taxon>
        <taxon>Lepidosauria</taxon>
        <taxon>Squamata</taxon>
        <taxon>Bifurcata</taxon>
        <taxon>Unidentata</taxon>
        <taxon>Episquamata</taxon>
        <taxon>Laterata</taxon>
        <taxon>Lacertibaenia</taxon>
        <taxon>Lacertidae</taxon>
        <taxon>Podarcis</taxon>
    </lineage>
</organism>
<feature type="region of interest" description="Disordered" evidence="1">
    <location>
        <begin position="1"/>
        <end position="77"/>
    </location>
</feature>
<evidence type="ECO:0000256" key="1">
    <source>
        <dbReference type="SAM" id="MobiDB-lite"/>
    </source>
</evidence>
<proteinExistence type="predicted"/>
<feature type="region of interest" description="Disordered" evidence="1">
    <location>
        <begin position="122"/>
        <end position="157"/>
    </location>
</feature>
<feature type="compositionally biased region" description="Pro residues" evidence="1">
    <location>
        <begin position="22"/>
        <end position="34"/>
    </location>
</feature>
<dbReference type="SUPFAM" id="SSF52025">
    <property type="entry name" value="PA domain"/>
    <property type="match status" value="1"/>
</dbReference>
<dbReference type="Proteomes" id="UP000472272">
    <property type="component" value="Unplaced"/>
</dbReference>
<protein>
    <recommendedName>
        <fullName evidence="2">PA domain-containing protein</fullName>
    </recommendedName>
</protein>
<dbReference type="Pfam" id="PF02225">
    <property type="entry name" value="PA"/>
    <property type="match status" value="1"/>
</dbReference>
<dbReference type="InterPro" id="IPR003137">
    <property type="entry name" value="PA_domain"/>
</dbReference>
<dbReference type="AlphaFoldDB" id="A0A670K1R2"/>
<evidence type="ECO:0000313" key="4">
    <source>
        <dbReference type="Proteomes" id="UP000472272"/>
    </source>
</evidence>
<feature type="compositionally biased region" description="Gly residues" evidence="1">
    <location>
        <begin position="127"/>
        <end position="138"/>
    </location>
</feature>